<evidence type="ECO:0000313" key="3">
    <source>
        <dbReference type="Proteomes" id="UP000199615"/>
    </source>
</evidence>
<keyword evidence="1" id="KW-0812">Transmembrane</keyword>
<proteinExistence type="predicted"/>
<protein>
    <submittedName>
        <fullName evidence="2">Uncharacterized protein</fullName>
    </submittedName>
</protein>
<gene>
    <name evidence="2" type="ORF">SAMN05444123_104246</name>
</gene>
<dbReference type="AlphaFoldDB" id="A0A1H8S390"/>
<dbReference type="RefSeq" id="WP_011502386.1">
    <property type="nucleotide sequence ID" value="NZ_FODT01000004.1"/>
</dbReference>
<dbReference type="Proteomes" id="UP000199615">
    <property type="component" value="Unassembled WGS sequence"/>
</dbReference>
<keyword evidence="1" id="KW-0472">Membrane</keyword>
<organism evidence="2 3">
    <name type="scientific">Rhodopseudomonas pseudopalustris</name>
    <dbReference type="NCBI Taxonomy" id="1513892"/>
    <lineage>
        <taxon>Bacteria</taxon>
        <taxon>Pseudomonadati</taxon>
        <taxon>Pseudomonadota</taxon>
        <taxon>Alphaproteobacteria</taxon>
        <taxon>Hyphomicrobiales</taxon>
        <taxon>Nitrobacteraceae</taxon>
        <taxon>Rhodopseudomonas</taxon>
    </lineage>
</organism>
<name>A0A1H8S390_9BRAD</name>
<feature type="transmembrane region" description="Helical" evidence="1">
    <location>
        <begin position="14"/>
        <end position="34"/>
    </location>
</feature>
<keyword evidence="1" id="KW-1133">Transmembrane helix</keyword>
<reference evidence="3" key="1">
    <citation type="submission" date="2016-10" db="EMBL/GenBank/DDBJ databases">
        <authorList>
            <person name="Varghese N."/>
            <person name="Submissions S."/>
        </authorList>
    </citation>
    <scope>NUCLEOTIDE SEQUENCE [LARGE SCALE GENOMIC DNA]</scope>
    <source>
        <strain evidence="3">DSM 123</strain>
    </source>
</reference>
<accession>A0A1H8S390</accession>
<sequence length="72" mass="8327">MSDLIKIFTERGDLAHLALLLWACAASAGLWFSLREMAAASRRFDDFVHALELFNRRARRRRAPDEIGRDHD</sequence>
<keyword evidence="3" id="KW-1185">Reference proteome</keyword>
<evidence type="ECO:0000256" key="1">
    <source>
        <dbReference type="SAM" id="Phobius"/>
    </source>
</evidence>
<evidence type="ECO:0000313" key="2">
    <source>
        <dbReference type="EMBL" id="SEO73161.1"/>
    </source>
</evidence>
<dbReference type="EMBL" id="FODT01000004">
    <property type="protein sequence ID" value="SEO73161.1"/>
    <property type="molecule type" value="Genomic_DNA"/>
</dbReference>